<accession>A0ABU2J9C2</accession>
<dbReference type="InterPro" id="IPR036938">
    <property type="entry name" value="PAP2/HPO_sf"/>
</dbReference>
<reference evidence="10" key="1">
    <citation type="submission" date="2023-07" db="EMBL/GenBank/DDBJ databases">
        <title>30 novel species of actinomycetes from the DSMZ collection.</title>
        <authorList>
            <person name="Nouioui I."/>
        </authorList>
    </citation>
    <scope>NUCLEOTIDE SEQUENCE [LARGE SCALE GENOMIC DNA]</scope>
    <source>
        <strain evidence="10">DSM 44399</strain>
    </source>
</reference>
<dbReference type="PANTHER" id="PTHR14969:SF62">
    <property type="entry name" value="DECAPRENYLPHOSPHORYL-5-PHOSPHORIBOSE PHOSPHATASE RV3807C-RELATED"/>
    <property type="match status" value="1"/>
</dbReference>
<keyword evidence="5 7" id="KW-1133">Transmembrane helix</keyword>
<dbReference type="EMBL" id="JAVREH010000009">
    <property type="protein sequence ID" value="MDT0261585.1"/>
    <property type="molecule type" value="Genomic_DNA"/>
</dbReference>
<evidence type="ECO:0000256" key="1">
    <source>
        <dbReference type="ARBA" id="ARBA00004651"/>
    </source>
</evidence>
<dbReference type="RefSeq" id="WP_311422740.1">
    <property type="nucleotide sequence ID" value="NZ_JAVREH010000009.1"/>
</dbReference>
<dbReference type="Gene3D" id="1.20.144.10">
    <property type="entry name" value="Phosphatidic acid phosphatase type 2/haloperoxidase"/>
    <property type="match status" value="1"/>
</dbReference>
<feature type="domain" description="Phosphatidic acid phosphatase type 2/haloperoxidase" evidence="8">
    <location>
        <begin position="67"/>
        <end position="175"/>
    </location>
</feature>
<dbReference type="SMART" id="SM00014">
    <property type="entry name" value="acidPPc"/>
    <property type="match status" value="1"/>
</dbReference>
<evidence type="ECO:0000259" key="8">
    <source>
        <dbReference type="SMART" id="SM00014"/>
    </source>
</evidence>
<evidence type="ECO:0000256" key="4">
    <source>
        <dbReference type="ARBA" id="ARBA00022801"/>
    </source>
</evidence>
<gene>
    <name evidence="9" type="ORF">RM423_09290</name>
</gene>
<name>A0ABU2J9C2_9ACTN</name>
<evidence type="ECO:0000256" key="3">
    <source>
        <dbReference type="ARBA" id="ARBA00022692"/>
    </source>
</evidence>
<comment type="subcellular location">
    <subcellularLocation>
        <location evidence="1">Cell membrane</location>
        <topology evidence="1">Multi-pass membrane protein</topology>
    </subcellularLocation>
</comment>
<keyword evidence="10" id="KW-1185">Reference proteome</keyword>
<sequence length="208" mass="22466">MTHSFTENYLGDAGDFLLVNRFARRTPWLHGILAEYAGAGLALFVVLIAVGWWLARRQSSLDRMAAVIWSGIGTLVAVAVNQPIVHAVAEQRPYTSIPNALLLVGRSADYGFPSDHATMAGAVATGLLYVNRRLGVLTWCVAVLMAFSRVYVGAHYPHDVAAGLALGATVIVLGRIVVHPLLRTLLHRLARTRLRPALISTAPAQARV</sequence>
<dbReference type="PANTHER" id="PTHR14969">
    <property type="entry name" value="SPHINGOSINE-1-PHOSPHATE PHOSPHOHYDROLASE"/>
    <property type="match status" value="1"/>
</dbReference>
<keyword evidence="4" id="KW-0378">Hydrolase</keyword>
<feature type="transmembrane region" description="Helical" evidence="7">
    <location>
        <begin position="36"/>
        <end position="55"/>
    </location>
</feature>
<keyword evidence="6 7" id="KW-0472">Membrane</keyword>
<feature type="transmembrane region" description="Helical" evidence="7">
    <location>
        <begin position="160"/>
        <end position="178"/>
    </location>
</feature>
<dbReference type="Proteomes" id="UP001183176">
    <property type="component" value="Unassembled WGS sequence"/>
</dbReference>
<dbReference type="InterPro" id="IPR000326">
    <property type="entry name" value="PAP2/HPO"/>
</dbReference>
<keyword evidence="3 7" id="KW-0812">Transmembrane</keyword>
<evidence type="ECO:0000256" key="5">
    <source>
        <dbReference type="ARBA" id="ARBA00022989"/>
    </source>
</evidence>
<proteinExistence type="predicted"/>
<dbReference type="SUPFAM" id="SSF48317">
    <property type="entry name" value="Acid phosphatase/Vanadium-dependent haloperoxidase"/>
    <property type="match status" value="1"/>
</dbReference>
<keyword evidence="2" id="KW-1003">Cell membrane</keyword>
<comment type="caution">
    <text evidence="9">The sequence shown here is derived from an EMBL/GenBank/DDBJ whole genome shotgun (WGS) entry which is preliminary data.</text>
</comment>
<evidence type="ECO:0000256" key="2">
    <source>
        <dbReference type="ARBA" id="ARBA00022475"/>
    </source>
</evidence>
<dbReference type="Pfam" id="PF01569">
    <property type="entry name" value="PAP2"/>
    <property type="match status" value="1"/>
</dbReference>
<evidence type="ECO:0000313" key="9">
    <source>
        <dbReference type="EMBL" id="MDT0261585.1"/>
    </source>
</evidence>
<organism evidence="9 10">
    <name type="scientific">Jatrophihabitans lederbergiae</name>
    <dbReference type="NCBI Taxonomy" id="3075547"/>
    <lineage>
        <taxon>Bacteria</taxon>
        <taxon>Bacillati</taxon>
        <taxon>Actinomycetota</taxon>
        <taxon>Actinomycetes</taxon>
        <taxon>Jatrophihabitantales</taxon>
        <taxon>Jatrophihabitantaceae</taxon>
        <taxon>Jatrophihabitans</taxon>
    </lineage>
</organism>
<evidence type="ECO:0000313" key="10">
    <source>
        <dbReference type="Proteomes" id="UP001183176"/>
    </source>
</evidence>
<evidence type="ECO:0000256" key="6">
    <source>
        <dbReference type="ARBA" id="ARBA00023136"/>
    </source>
</evidence>
<evidence type="ECO:0000256" key="7">
    <source>
        <dbReference type="SAM" id="Phobius"/>
    </source>
</evidence>
<protein>
    <submittedName>
        <fullName evidence="9">Phosphatase PAP2 family protein</fullName>
    </submittedName>
</protein>
<feature type="transmembrane region" description="Helical" evidence="7">
    <location>
        <begin position="134"/>
        <end position="154"/>
    </location>
</feature>